<accession>A0A9P5N4E1</accession>
<name>A0A9P5N4E1_9AGAM</name>
<gene>
    <name evidence="1" type="ORF">DFH94DRAFT_688249</name>
</gene>
<dbReference type="OrthoDB" id="7690434at2759"/>
<sequence>MDGTEWIGTLLLNTTCAQARARGNEAVGNPNLPAWPEHLQLVPRAISDPYHGDPYHDIVAWIREVNAPAVPLRCRDETDSRDFDRLVETLRSGSYYAVVKWGNGSQAKERLLLLPLNGGLLCAAFTEDGIPMRPTK</sequence>
<dbReference type="Proteomes" id="UP000759537">
    <property type="component" value="Unassembled WGS sequence"/>
</dbReference>
<protein>
    <submittedName>
        <fullName evidence="1">Uncharacterized protein</fullName>
    </submittedName>
</protein>
<evidence type="ECO:0000313" key="2">
    <source>
        <dbReference type="Proteomes" id="UP000759537"/>
    </source>
</evidence>
<organism evidence="1 2">
    <name type="scientific">Russula ochroleuca</name>
    <dbReference type="NCBI Taxonomy" id="152965"/>
    <lineage>
        <taxon>Eukaryota</taxon>
        <taxon>Fungi</taxon>
        <taxon>Dikarya</taxon>
        <taxon>Basidiomycota</taxon>
        <taxon>Agaricomycotina</taxon>
        <taxon>Agaricomycetes</taxon>
        <taxon>Russulales</taxon>
        <taxon>Russulaceae</taxon>
        <taxon>Russula</taxon>
    </lineage>
</organism>
<dbReference type="AlphaFoldDB" id="A0A9P5N4E1"/>
<reference evidence="1" key="1">
    <citation type="submission" date="2019-10" db="EMBL/GenBank/DDBJ databases">
        <authorList>
            <consortium name="DOE Joint Genome Institute"/>
            <person name="Kuo A."/>
            <person name="Miyauchi S."/>
            <person name="Kiss E."/>
            <person name="Drula E."/>
            <person name="Kohler A."/>
            <person name="Sanchez-Garcia M."/>
            <person name="Andreopoulos B."/>
            <person name="Barry K.W."/>
            <person name="Bonito G."/>
            <person name="Buee M."/>
            <person name="Carver A."/>
            <person name="Chen C."/>
            <person name="Cichocki N."/>
            <person name="Clum A."/>
            <person name="Culley D."/>
            <person name="Crous P.W."/>
            <person name="Fauchery L."/>
            <person name="Girlanda M."/>
            <person name="Hayes R."/>
            <person name="Keri Z."/>
            <person name="LaButti K."/>
            <person name="Lipzen A."/>
            <person name="Lombard V."/>
            <person name="Magnuson J."/>
            <person name="Maillard F."/>
            <person name="Morin E."/>
            <person name="Murat C."/>
            <person name="Nolan M."/>
            <person name="Ohm R."/>
            <person name="Pangilinan J."/>
            <person name="Pereira M."/>
            <person name="Perotto S."/>
            <person name="Peter M."/>
            <person name="Riley R."/>
            <person name="Sitrit Y."/>
            <person name="Stielow B."/>
            <person name="Szollosi G."/>
            <person name="Zifcakova L."/>
            <person name="Stursova M."/>
            <person name="Spatafora J.W."/>
            <person name="Tedersoo L."/>
            <person name="Vaario L.-M."/>
            <person name="Yamada A."/>
            <person name="Yan M."/>
            <person name="Wang P."/>
            <person name="Xu J."/>
            <person name="Bruns T."/>
            <person name="Baldrian P."/>
            <person name="Vilgalys R."/>
            <person name="Henrissat B."/>
            <person name="Grigoriev I.V."/>
            <person name="Hibbett D."/>
            <person name="Nagy L.G."/>
            <person name="Martin F.M."/>
        </authorList>
    </citation>
    <scope>NUCLEOTIDE SEQUENCE</scope>
    <source>
        <strain evidence="1">Prilba</strain>
    </source>
</reference>
<reference evidence="1" key="2">
    <citation type="journal article" date="2020" name="Nat. Commun.">
        <title>Large-scale genome sequencing of mycorrhizal fungi provides insights into the early evolution of symbiotic traits.</title>
        <authorList>
            <person name="Miyauchi S."/>
            <person name="Kiss E."/>
            <person name="Kuo A."/>
            <person name="Drula E."/>
            <person name="Kohler A."/>
            <person name="Sanchez-Garcia M."/>
            <person name="Morin E."/>
            <person name="Andreopoulos B."/>
            <person name="Barry K.W."/>
            <person name="Bonito G."/>
            <person name="Buee M."/>
            <person name="Carver A."/>
            <person name="Chen C."/>
            <person name="Cichocki N."/>
            <person name="Clum A."/>
            <person name="Culley D."/>
            <person name="Crous P.W."/>
            <person name="Fauchery L."/>
            <person name="Girlanda M."/>
            <person name="Hayes R.D."/>
            <person name="Keri Z."/>
            <person name="LaButti K."/>
            <person name="Lipzen A."/>
            <person name="Lombard V."/>
            <person name="Magnuson J."/>
            <person name="Maillard F."/>
            <person name="Murat C."/>
            <person name="Nolan M."/>
            <person name="Ohm R.A."/>
            <person name="Pangilinan J."/>
            <person name="Pereira M.F."/>
            <person name="Perotto S."/>
            <person name="Peter M."/>
            <person name="Pfister S."/>
            <person name="Riley R."/>
            <person name="Sitrit Y."/>
            <person name="Stielow J.B."/>
            <person name="Szollosi G."/>
            <person name="Zifcakova L."/>
            <person name="Stursova M."/>
            <person name="Spatafora J.W."/>
            <person name="Tedersoo L."/>
            <person name="Vaario L.M."/>
            <person name="Yamada A."/>
            <person name="Yan M."/>
            <person name="Wang P."/>
            <person name="Xu J."/>
            <person name="Bruns T."/>
            <person name="Baldrian P."/>
            <person name="Vilgalys R."/>
            <person name="Dunand C."/>
            <person name="Henrissat B."/>
            <person name="Grigoriev I.V."/>
            <person name="Hibbett D."/>
            <person name="Nagy L.G."/>
            <person name="Martin F.M."/>
        </authorList>
    </citation>
    <scope>NUCLEOTIDE SEQUENCE</scope>
    <source>
        <strain evidence="1">Prilba</strain>
    </source>
</reference>
<proteinExistence type="predicted"/>
<comment type="caution">
    <text evidence="1">The sequence shown here is derived from an EMBL/GenBank/DDBJ whole genome shotgun (WGS) entry which is preliminary data.</text>
</comment>
<evidence type="ECO:0000313" key="1">
    <source>
        <dbReference type="EMBL" id="KAF8485877.1"/>
    </source>
</evidence>
<dbReference type="EMBL" id="WHVB01000002">
    <property type="protein sequence ID" value="KAF8485877.1"/>
    <property type="molecule type" value="Genomic_DNA"/>
</dbReference>
<keyword evidence="2" id="KW-1185">Reference proteome</keyword>